<keyword evidence="5" id="KW-0560">Oxidoreductase</keyword>
<evidence type="ECO:0000259" key="7">
    <source>
        <dbReference type="Pfam" id="PF00441"/>
    </source>
</evidence>
<evidence type="ECO:0000256" key="5">
    <source>
        <dbReference type="RuleBase" id="RU362125"/>
    </source>
</evidence>
<keyword evidence="4 5" id="KW-0274">FAD</keyword>
<comment type="similarity">
    <text evidence="2 5">Belongs to the acyl-CoA dehydrogenase family.</text>
</comment>
<dbReference type="InterPro" id="IPR046373">
    <property type="entry name" value="Acyl-CoA_Oxase/DH_mid-dom_sf"/>
</dbReference>
<evidence type="ECO:0000256" key="3">
    <source>
        <dbReference type="ARBA" id="ARBA00022630"/>
    </source>
</evidence>
<keyword evidence="3 5" id="KW-0285">Flavoprotein</keyword>
<accession>A0ABZ1TU91</accession>
<dbReference type="EMBL" id="CP108110">
    <property type="protein sequence ID" value="WUQ82496.1"/>
    <property type="molecule type" value="Genomic_DNA"/>
</dbReference>
<evidence type="ECO:0000256" key="6">
    <source>
        <dbReference type="SAM" id="MobiDB-lite"/>
    </source>
</evidence>
<feature type="compositionally biased region" description="Low complexity" evidence="6">
    <location>
        <begin position="1"/>
        <end position="22"/>
    </location>
</feature>
<dbReference type="PANTHER" id="PTHR43884">
    <property type="entry name" value="ACYL-COA DEHYDROGENASE"/>
    <property type="match status" value="1"/>
</dbReference>
<proteinExistence type="inferred from homology"/>
<dbReference type="InterPro" id="IPR009075">
    <property type="entry name" value="AcylCo_DH/oxidase_C"/>
</dbReference>
<feature type="region of interest" description="Disordered" evidence="6">
    <location>
        <begin position="1"/>
        <end position="23"/>
    </location>
</feature>
<feature type="domain" description="Acyl-CoA dehydrogenase/oxidase C-terminal" evidence="7">
    <location>
        <begin position="267"/>
        <end position="410"/>
    </location>
</feature>
<reference evidence="10" key="1">
    <citation type="submission" date="2022-10" db="EMBL/GenBank/DDBJ databases">
        <title>The complete genomes of actinobacterial strains from the NBC collection.</title>
        <authorList>
            <person name="Joergensen T.S."/>
            <person name="Alvarez Arevalo M."/>
            <person name="Sterndorff E.B."/>
            <person name="Faurdal D."/>
            <person name="Vuksanovic O."/>
            <person name="Mourched A.-S."/>
            <person name="Charusanti P."/>
            <person name="Shaw S."/>
            <person name="Blin K."/>
            <person name="Weber T."/>
        </authorList>
    </citation>
    <scope>NUCLEOTIDE SEQUENCE</scope>
    <source>
        <strain evidence="10">NBC_00222</strain>
    </source>
</reference>
<comment type="cofactor">
    <cofactor evidence="1 5">
        <name>FAD</name>
        <dbReference type="ChEBI" id="CHEBI:57692"/>
    </cofactor>
</comment>
<evidence type="ECO:0000259" key="8">
    <source>
        <dbReference type="Pfam" id="PF02770"/>
    </source>
</evidence>
<dbReference type="InterPro" id="IPR037069">
    <property type="entry name" value="AcylCoA_DH/ox_N_sf"/>
</dbReference>
<dbReference type="RefSeq" id="WP_328953551.1">
    <property type="nucleotide sequence ID" value="NZ_CP108110.1"/>
</dbReference>
<dbReference type="SUPFAM" id="SSF56645">
    <property type="entry name" value="Acyl-CoA dehydrogenase NM domain-like"/>
    <property type="match status" value="1"/>
</dbReference>
<dbReference type="PANTHER" id="PTHR43884:SF40">
    <property type="entry name" value="ACYL-COA DEHYDROGENASE"/>
    <property type="match status" value="1"/>
</dbReference>
<dbReference type="Pfam" id="PF00441">
    <property type="entry name" value="Acyl-CoA_dh_1"/>
    <property type="match status" value="1"/>
</dbReference>
<evidence type="ECO:0000313" key="11">
    <source>
        <dbReference type="Proteomes" id="UP001432222"/>
    </source>
</evidence>
<evidence type="ECO:0000256" key="2">
    <source>
        <dbReference type="ARBA" id="ARBA00009347"/>
    </source>
</evidence>
<dbReference type="InterPro" id="IPR013786">
    <property type="entry name" value="AcylCoA_DH/ox_N"/>
</dbReference>
<evidence type="ECO:0000256" key="4">
    <source>
        <dbReference type="ARBA" id="ARBA00022827"/>
    </source>
</evidence>
<evidence type="ECO:0000259" key="9">
    <source>
        <dbReference type="Pfam" id="PF02771"/>
    </source>
</evidence>
<dbReference type="SUPFAM" id="SSF47203">
    <property type="entry name" value="Acyl-CoA dehydrogenase C-terminal domain-like"/>
    <property type="match status" value="1"/>
</dbReference>
<keyword evidence="11" id="KW-1185">Reference proteome</keyword>
<gene>
    <name evidence="10" type="ORF">OHA16_05610</name>
</gene>
<dbReference type="Pfam" id="PF02770">
    <property type="entry name" value="Acyl-CoA_dh_M"/>
    <property type="match status" value="1"/>
</dbReference>
<dbReference type="Pfam" id="PF02771">
    <property type="entry name" value="Acyl-CoA_dh_N"/>
    <property type="match status" value="1"/>
</dbReference>
<sequence length="413" mass="43650">MTLTAPGPAAARPAARPATGTGLSAPSAVLEAEHRELVAAFESFVRRELEPLAAELAESAEQPPADLRTYVRKRSAALGFYAGDYPEELGGSDMPFTAVVLLHHAAGRSGCPLAPYALAGSDGPSPLLRHGTPEQIERHLVPLVRGERTRCLALTEPQAGSDAFRLTTTAVRDGDGWLLNGRKTFVSNADRADLALVVAATDLGDGAGPTAGATAFVLPMDHPGLRIGQRYEGMSGEPLFELVLDRLHAPAAAVIGGEDGIGAATGLAMDSLSRGRLVVAAMCDGIAEYALRLGVEYARERQAFGQPIGDYQHIQDHLVRTRAEVEAAKLLTLACARLVDEGTEAPENAALAKLTSSETAVRAVDRALQVHGATGWVRGHPLEYLYRYVRMTTIIEGTSEVQKVIVARAMGLG</sequence>
<evidence type="ECO:0000256" key="1">
    <source>
        <dbReference type="ARBA" id="ARBA00001974"/>
    </source>
</evidence>
<dbReference type="Gene3D" id="2.40.110.10">
    <property type="entry name" value="Butyryl-CoA Dehydrogenase, subunit A, domain 2"/>
    <property type="match status" value="1"/>
</dbReference>
<organism evidence="10 11">
    <name type="scientific">Kitasatospora purpeofusca</name>
    <dbReference type="NCBI Taxonomy" id="67352"/>
    <lineage>
        <taxon>Bacteria</taxon>
        <taxon>Bacillati</taxon>
        <taxon>Actinomycetota</taxon>
        <taxon>Actinomycetes</taxon>
        <taxon>Kitasatosporales</taxon>
        <taxon>Streptomycetaceae</taxon>
        <taxon>Kitasatospora</taxon>
    </lineage>
</organism>
<name>A0ABZ1TU91_9ACTN</name>
<dbReference type="InterPro" id="IPR006091">
    <property type="entry name" value="Acyl-CoA_Oxase/DH_mid-dom"/>
</dbReference>
<dbReference type="Gene3D" id="1.10.540.10">
    <property type="entry name" value="Acyl-CoA dehydrogenase/oxidase, N-terminal domain"/>
    <property type="match status" value="1"/>
</dbReference>
<feature type="domain" description="Acyl-CoA oxidase/dehydrogenase middle" evidence="8">
    <location>
        <begin position="151"/>
        <end position="246"/>
    </location>
</feature>
<dbReference type="Proteomes" id="UP001432222">
    <property type="component" value="Chromosome"/>
</dbReference>
<dbReference type="InterPro" id="IPR036250">
    <property type="entry name" value="AcylCo_DH-like_C"/>
</dbReference>
<evidence type="ECO:0000313" key="10">
    <source>
        <dbReference type="EMBL" id="WUQ82496.1"/>
    </source>
</evidence>
<feature type="domain" description="Acyl-CoA dehydrogenase/oxidase N-terminal" evidence="9">
    <location>
        <begin position="32"/>
        <end position="147"/>
    </location>
</feature>
<protein>
    <submittedName>
        <fullName evidence="10">Acyl-CoA dehydrogenase family protein</fullName>
    </submittedName>
</protein>
<dbReference type="Gene3D" id="1.20.140.10">
    <property type="entry name" value="Butyryl-CoA Dehydrogenase, subunit A, domain 3"/>
    <property type="match status" value="1"/>
</dbReference>
<dbReference type="InterPro" id="IPR009100">
    <property type="entry name" value="AcylCoA_DH/oxidase_NM_dom_sf"/>
</dbReference>